<gene>
    <name evidence="1" type="ORF">PsorP6_016450</name>
</gene>
<sequence length="92" mass="10472">MEKVSVFSCSPLPLSGTPRTRAPDFRPVHAVVRETVTTWLVLVFYPFDFTFICATEIESFRDNVERFRRPNAEVVAVSTDSHPVNGKVDWAK</sequence>
<protein>
    <submittedName>
        <fullName evidence="1">Uncharacterized protein</fullName>
    </submittedName>
</protein>
<proteinExistence type="predicted"/>
<comment type="caution">
    <text evidence="1">The sequence shown here is derived from an EMBL/GenBank/DDBJ whole genome shotgun (WGS) entry which is preliminary data.</text>
</comment>
<dbReference type="EMBL" id="CM047587">
    <property type="protein sequence ID" value="KAI9908287.1"/>
    <property type="molecule type" value="Genomic_DNA"/>
</dbReference>
<evidence type="ECO:0000313" key="1">
    <source>
        <dbReference type="EMBL" id="KAI9908287.1"/>
    </source>
</evidence>
<dbReference type="Proteomes" id="UP001163321">
    <property type="component" value="Chromosome 8"/>
</dbReference>
<evidence type="ECO:0000313" key="2">
    <source>
        <dbReference type="Proteomes" id="UP001163321"/>
    </source>
</evidence>
<accession>A0ACC0VP74</accession>
<keyword evidence="2" id="KW-1185">Reference proteome</keyword>
<reference evidence="1 2" key="1">
    <citation type="journal article" date="2022" name="bioRxiv">
        <title>The genome of the oomycete Peronosclerospora sorghi, a cosmopolitan pathogen of maize and sorghum, is inflated with dispersed pseudogenes.</title>
        <authorList>
            <person name="Fletcher K."/>
            <person name="Martin F."/>
            <person name="Isakeit T."/>
            <person name="Cavanaugh K."/>
            <person name="Magill C."/>
            <person name="Michelmore R."/>
        </authorList>
    </citation>
    <scope>NUCLEOTIDE SEQUENCE [LARGE SCALE GENOMIC DNA]</scope>
    <source>
        <strain evidence="1">P6</strain>
    </source>
</reference>
<name>A0ACC0VP74_9STRA</name>
<organism evidence="1 2">
    <name type="scientific">Peronosclerospora sorghi</name>
    <dbReference type="NCBI Taxonomy" id="230839"/>
    <lineage>
        <taxon>Eukaryota</taxon>
        <taxon>Sar</taxon>
        <taxon>Stramenopiles</taxon>
        <taxon>Oomycota</taxon>
        <taxon>Peronosporomycetes</taxon>
        <taxon>Peronosporales</taxon>
        <taxon>Peronosporaceae</taxon>
        <taxon>Peronosclerospora</taxon>
    </lineage>
</organism>